<dbReference type="AlphaFoldDB" id="B5X0L5"/>
<accession>B5X0L5</accession>
<name>B5X0L5_DROME</name>
<evidence type="ECO:0000313" key="1">
    <source>
        <dbReference type="EMBL" id="ACI31284.1"/>
    </source>
</evidence>
<protein>
    <submittedName>
        <fullName evidence="1">AT11167p</fullName>
    </submittedName>
</protein>
<organism evidence="1">
    <name type="scientific">Drosophila melanogaster</name>
    <name type="common">Fruit fly</name>
    <dbReference type="NCBI Taxonomy" id="7227"/>
    <lineage>
        <taxon>Eukaryota</taxon>
        <taxon>Metazoa</taxon>
        <taxon>Ecdysozoa</taxon>
        <taxon>Arthropoda</taxon>
        <taxon>Hexapoda</taxon>
        <taxon>Insecta</taxon>
        <taxon>Pterygota</taxon>
        <taxon>Neoptera</taxon>
        <taxon>Endopterygota</taxon>
        <taxon>Diptera</taxon>
        <taxon>Brachycera</taxon>
        <taxon>Muscomorpha</taxon>
        <taxon>Ephydroidea</taxon>
        <taxon>Drosophilidae</taxon>
        <taxon>Drosophila</taxon>
        <taxon>Sophophora</taxon>
    </lineage>
</organism>
<dbReference type="EMBL" id="BT044584">
    <property type="protein sequence ID" value="ACI31284.1"/>
    <property type="molecule type" value="mRNA"/>
</dbReference>
<proteinExistence type="evidence at transcript level"/>
<reference evidence="1" key="1">
    <citation type="submission" date="2008-10" db="EMBL/GenBank/DDBJ databases">
        <authorList>
            <person name="Carlson J."/>
            <person name="Booth B."/>
            <person name="Frise E."/>
            <person name="Park S."/>
            <person name="Wan K."/>
            <person name="Yu C."/>
            <person name="Celniker S."/>
        </authorList>
    </citation>
    <scope>NUCLEOTIDE SEQUENCE</scope>
</reference>
<sequence>MCEQIHGKRKLRNLQPPPSQTVGDCGVGAWLRGIAGADCIALEGSEGRGAERCLTYLWRTGKLCMCHHLDKCALPVHDYGKWIPS</sequence>